<evidence type="ECO:0000256" key="2">
    <source>
        <dbReference type="ARBA" id="ARBA00012452"/>
    </source>
</evidence>
<evidence type="ECO:0000256" key="1">
    <source>
        <dbReference type="ARBA" id="ARBA00004514"/>
    </source>
</evidence>
<proteinExistence type="inferred from homology"/>
<dbReference type="PANTHER" id="PTHR44548:SF3">
    <property type="entry name" value="GST N-TERMINAL DOMAIN-CONTAINING PROTEIN"/>
    <property type="match status" value="1"/>
</dbReference>
<evidence type="ECO:0000256" key="7">
    <source>
        <dbReference type="ARBA" id="ARBA00047960"/>
    </source>
</evidence>
<dbReference type="GO" id="GO:0009407">
    <property type="term" value="P:toxin catabolic process"/>
    <property type="evidence" value="ECO:0007669"/>
    <property type="project" value="UniProtKB-ARBA"/>
</dbReference>
<dbReference type="SFLD" id="SFLDG00358">
    <property type="entry name" value="Main_(cytGST)"/>
    <property type="match status" value="1"/>
</dbReference>
<comment type="subcellular location">
    <subcellularLocation>
        <location evidence="1">Cytoplasm</location>
        <location evidence="1">Cytosol</location>
    </subcellularLocation>
</comment>
<dbReference type="GO" id="GO:0005829">
    <property type="term" value="C:cytosol"/>
    <property type="evidence" value="ECO:0007669"/>
    <property type="project" value="UniProtKB-SubCell"/>
</dbReference>
<dbReference type="EC" id="2.5.1.18" evidence="2"/>
<evidence type="ECO:0000313" key="9">
    <source>
        <dbReference type="EMBL" id="PKI52160.1"/>
    </source>
</evidence>
<dbReference type="Gene3D" id="3.40.30.10">
    <property type="entry name" value="Glutaredoxin"/>
    <property type="match status" value="1"/>
</dbReference>
<keyword evidence="5" id="KW-0808">Transferase</keyword>
<evidence type="ECO:0000259" key="8">
    <source>
        <dbReference type="PROSITE" id="PS50404"/>
    </source>
</evidence>
<dbReference type="CDD" id="cd03058">
    <property type="entry name" value="GST_N_Tau"/>
    <property type="match status" value="1"/>
</dbReference>
<dbReference type="Proteomes" id="UP000233551">
    <property type="component" value="Unassembled WGS sequence"/>
</dbReference>
<gene>
    <name evidence="9" type="ORF">CRG98_027456</name>
</gene>
<evidence type="ECO:0000256" key="3">
    <source>
        <dbReference type="ARBA" id="ARBA00022490"/>
    </source>
</evidence>
<name>A0A2I0J8E7_PUNGR</name>
<dbReference type="GO" id="GO:0004364">
    <property type="term" value="F:glutathione transferase activity"/>
    <property type="evidence" value="ECO:0007669"/>
    <property type="project" value="UniProtKB-EC"/>
</dbReference>
<evidence type="ECO:0000256" key="5">
    <source>
        <dbReference type="ARBA" id="ARBA00022679"/>
    </source>
</evidence>
<keyword evidence="4" id="KW-0216">Detoxification</keyword>
<sequence>METVKLYGAWPSPFSYRVIWALKLKGIPFEYIEEDLSSKSPQLLQYNPVYEKVPVLVHGGRPICESMVILEYLDEKWPQQPLLPSDPYKRAEARFWVKFGEDRNRKRERKKREGLHLEKASQVAPFVAMGNSFSNLDRFNNLDS</sequence>
<dbReference type="SUPFAM" id="SSF52833">
    <property type="entry name" value="Thioredoxin-like"/>
    <property type="match status" value="1"/>
</dbReference>
<dbReference type="STRING" id="22663.A0A2I0J8E7"/>
<evidence type="ECO:0000256" key="4">
    <source>
        <dbReference type="ARBA" id="ARBA00022575"/>
    </source>
</evidence>
<reference evidence="9 10" key="1">
    <citation type="submission" date="2017-11" db="EMBL/GenBank/DDBJ databases">
        <title>De-novo sequencing of pomegranate (Punica granatum L.) genome.</title>
        <authorList>
            <person name="Akparov Z."/>
            <person name="Amiraslanov A."/>
            <person name="Hajiyeva S."/>
            <person name="Abbasov M."/>
            <person name="Kaur K."/>
            <person name="Hamwieh A."/>
            <person name="Solovyev V."/>
            <person name="Salamov A."/>
            <person name="Braich B."/>
            <person name="Kosarev P."/>
            <person name="Mahmoud A."/>
            <person name="Hajiyev E."/>
            <person name="Babayeva S."/>
            <person name="Izzatullayeva V."/>
            <person name="Mammadov A."/>
            <person name="Mammadov A."/>
            <person name="Sharifova S."/>
            <person name="Ojaghi J."/>
            <person name="Eynullazada K."/>
            <person name="Bayramov B."/>
            <person name="Abdulazimova A."/>
            <person name="Shahmuradov I."/>
        </authorList>
    </citation>
    <scope>NUCLEOTIDE SEQUENCE [LARGE SCALE GENOMIC DNA]</scope>
    <source>
        <strain evidence="10">cv. AG2017</strain>
        <tissue evidence="9">Leaf</tissue>
    </source>
</reference>
<evidence type="ECO:0000256" key="6">
    <source>
        <dbReference type="ARBA" id="ARBA00025743"/>
    </source>
</evidence>
<dbReference type="EMBL" id="PGOL01001969">
    <property type="protein sequence ID" value="PKI52160.1"/>
    <property type="molecule type" value="Genomic_DNA"/>
</dbReference>
<organism evidence="9 10">
    <name type="scientific">Punica granatum</name>
    <name type="common">Pomegranate</name>
    <dbReference type="NCBI Taxonomy" id="22663"/>
    <lineage>
        <taxon>Eukaryota</taxon>
        <taxon>Viridiplantae</taxon>
        <taxon>Streptophyta</taxon>
        <taxon>Embryophyta</taxon>
        <taxon>Tracheophyta</taxon>
        <taxon>Spermatophyta</taxon>
        <taxon>Magnoliopsida</taxon>
        <taxon>eudicotyledons</taxon>
        <taxon>Gunneridae</taxon>
        <taxon>Pentapetalae</taxon>
        <taxon>rosids</taxon>
        <taxon>malvids</taxon>
        <taxon>Myrtales</taxon>
        <taxon>Lythraceae</taxon>
        <taxon>Punica</taxon>
    </lineage>
</organism>
<comment type="caution">
    <text evidence="9">The sequence shown here is derived from an EMBL/GenBank/DDBJ whole genome shotgun (WGS) entry which is preliminary data.</text>
</comment>
<keyword evidence="10" id="KW-1185">Reference proteome</keyword>
<keyword evidence="3" id="KW-0963">Cytoplasm</keyword>
<comment type="similarity">
    <text evidence="6">Belongs to the GST superfamily. Tau family.</text>
</comment>
<dbReference type="PANTHER" id="PTHR44548">
    <property type="entry name" value="GST N-TERMINAL DOMAIN-CONTAINING PROTEIN"/>
    <property type="match status" value="1"/>
</dbReference>
<accession>A0A2I0J8E7</accession>
<dbReference type="Gene3D" id="1.20.1050.10">
    <property type="match status" value="1"/>
</dbReference>
<dbReference type="Pfam" id="PF02798">
    <property type="entry name" value="GST_N"/>
    <property type="match status" value="1"/>
</dbReference>
<dbReference type="InterPro" id="IPR004045">
    <property type="entry name" value="Glutathione_S-Trfase_N"/>
</dbReference>
<protein>
    <recommendedName>
        <fullName evidence="2">glutathione transferase</fullName>
        <ecNumber evidence="2">2.5.1.18</ecNumber>
    </recommendedName>
</protein>
<dbReference type="InterPro" id="IPR036249">
    <property type="entry name" value="Thioredoxin-like_sf"/>
</dbReference>
<dbReference type="PROSITE" id="PS50404">
    <property type="entry name" value="GST_NTER"/>
    <property type="match status" value="1"/>
</dbReference>
<dbReference type="InterPro" id="IPR040079">
    <property type="entry name" value="Glutathione_S-Trfase"/>
</dbReference>
<evidence type="ECO:0000313" key="10">
    <source>
        <dbReference type="Proteomes" id="UP000233551"/>
    </source>
</evidence>
<dbReference type="FunFam" id="3.40.30.10:FF:000014">
    <property type="entry name" value="Tau class glutathione S-transferase"/>
    <property type="match status" value="1"/>
</dbReference>
<comment type="catalytic activity">
    <reaction evidence="7">
        <text>RX + glutathione = an S-substituted glutathione + a halide anion + H(+)</text>
        <dbReference type="Rhea" id="RHEA:16437"/>
        <dbReference type="ChEBI" id="CHEBI:15378"/>
        <dbReference type="ChEBI" id="CHEBI:16042"/>
        <dbReference type="ChEBI" id="CHEBI:17792"/>
        <dbReference type="ChEBI" id="CHEBI:57925"/>
        <dbReference type="ChEBI" id="CHEBI:90779"/>
        <dbReference type="EC" id="2.5.1.18"/>
    </reaction>
</comment>
<dbReference type="AlphaFoldDB" id="A0A2I0J8E7"/>
<feature type="domain" description="GST N-terminal" evidence="8">
    <location>
        <begin position="2"/>
        <end position="81"/>
    </location>
</feature>
<dbReference type="SFLD" id="SFLDS00019">
    <property type="entry name" value="Glutathione_Transferase_(cytos"/>
    <property type="match status" value="1"/>
</dbReference>